<keyword evidence="15" id="KW-1185">Reference proteome</keyword>
<dbReference type="Gene3D" id="3.30.565.10">
    <property type="entry name" value="Histidine kinase-like ATPase, C-terminal domain"/>
    <property type="match status" value="1"/>
</dbReference>
<dbReference type="SMART" id="SM00304">
    <property type="entry name" value="HAMP"/>
    <property type="match status" value="1"/>
</dbReference>
<evidence type="ECO:0000256" key="3">
    <source>
        <dbReference type="ARBA" id="ARBA00012438"/>
    </source>
</evidence>
<dbReference type="Gene3D" id="1.10.287.130">
    <property type="match status" value="1"/>
</dbReference>
<proteinExistence type="predicted"/>
<evidence type="ECO:0000313" key="14">
    <source>
        <dbReference type="EMBL" id="GAA4628595.1"/>
    </source>
</evidence>
<sequence>MADPAGPGLPAGGLRGWWRRRGIRARLALTSAVVLALTLVGLARLFAFAVGHSMISTLDDSARRSASDVVALIDANRLPDPILTTGGTMTIQVVDATGRIRAASPGADRLVPLLDARGMAAARRDGRARFLDGRGYGMPDVLRVVAVPARDGQTVIAATSFEQVHHGLEIVARTLVVGVPILLALLGAAGWLVIGGALRPITELRRGAEEISGTARSRRLPVPEARDEVHDLAVTLNDMLHRLEQAEARQRALVSDTAHELRSPLASIRAQLEVALDHPDSQPWPETAAGVLADTLRLSRLADDLLVLARLDEHEARTVAREPVDLSALARAVGERHPAARVPVTVDAGEPVIVRGDGKGLTRLLDNLVDNALRHAAAGVRVGVSRSGEWAELSVRDDGPGIPPTDRERVFARFTRLDEGRSRDEGGAGLGLAIVRETARAHGGDAHLEDASPGLRAVVRLPSAKPPPGEA</sequence>
<dbReference type="InterPro" id="IPR003660">
    <property type="entry name" value="HAMP_dom"/>
</dbReference>
<dbReference type="EC" id="2.7.13.3" evidence="3"/>
<dbReference type="Pfam" id="PF00672">
    <property type="entry name" value="HAMP"/>
    <property type="match status" value="1"/>
</dbReference>
<evidence type="ECO:0000256" key="7">
    <source>
        <dbReference type="ARBA" id="ARBA00022777"/>
    </source>
</evidence>
<dbReference type="PANTHER" id="PTHR45436">
    <property type="entry name" value="SENSOR HISTIDINE KINASE YKOH"/>
    <property type="match status" value="1"/>
</dbReference>
<keyword evidence="6 11" id="KW-0812">Transmembrane</keyword>
<organism evidence="14 15">
    <name type="scientific">Actinoallomurus vinaceus</name>
    <dbReference type="NCBI Taxonomy" id="1080074"/>
    <lineage>
        <taxon>Bacteria</taxon>
        <taxon>Bacillati</taxon>
        <taxon>Actinomycetota</taxon>
        <taxon>Actinomycetes</taxon>
        <taxon>Streptosporangiales</taxon>
        <taxon>Thermomonosporaceae</taxon>
        <taxon>Actinoallomurus</taxon>
    </lineage>
</organism>
<dbReference type="Proteomes" id="UP001501442">
    <property type="component" value="Unassembled WGS sequence"/>
</dbReference>
<keyword evidence="9" id="KW-0902">Two-component regulatory system</keyword>
<evidence type="ECO:0000313" key="15">
    <source>
        <dbReference type="Proteomes" id="UP001501442"/>
    </source>
</evidence>
<dbReference type="Pfam" id="PF00512">
    <property type="entry name" value="HisKA"/>
    <property type="match status" value="1"/>
</dbReference>
<evidence type="ECO:0000256" key="1">
    <source>
        <dbReference type="ARBA" id="ARBA00000085"/>
    </source>
</evidence>
<dbReference type="InterPro" id="IPR003661">
    <property type="entry name" value="HisK_dim/P_dom"/>
</dbReference>
<dbReference type="InterPro" id="IPR003594">
    <property type="entry name" value="HATPase_dom"/>
</dbReference>
<dbReference type="InterPro" id="IPR036890">
    <property type="entry name" value="HATPase_C_sf"/>
</dbReference>
<comment type="caution">
    <text evidence="14">The sequence shown here is derived from an EMBL/GenBank/DDBJ whole genome shotgun (WGS) entry which is preliminary data.</text>
</comment>
<dbReference type="PROSITE" id="PS50885">
    <property type="entry name" value="HAMP"/>
    <property type="match status" value="1"/>
</dbReference>
<dbReference type="InterPro" id="IPR050428">
    <property type="entry name" value="TCS_sensor_his_kinase"/>
</dbReference>
<comment type="subcellular location">
    <subcellularLocation>
        <location evidence="2">Cell membrane</location>
    </subcellularLocation>
</comment>
<keyword evidence="14" id="KW-0067">ATP-binding</keyword>
<evidence type="ECO:0000256" key="11">
    <source>
        <dbReference type="SAM" id="Phobius"/>
    </source>
</evidence>
<feature type="transmembrane region" description="Helical" evidence="11">
    <location>
        <begin position="175"/>
        <end position="198"/>
    </location>
</feature>
<protein>
    <recommendedName>
        <fullName evidence="3">histidine kinase</fullName>
        <ecNumber evidence="3">2.7.13.3</ecNumber>
    </recommendedName>
</protein>
<evidence type="ECO:0000259" key="13">
    <source>
        <dbReference type="PROSITE" id="PS50885"/>
    </source>
</evidence>
<dbReference type="SUPFAM" id="SSF158472">
    <property type="entry name" value="HAMP domain-like"/>
    <property type="match status" value="1"/>
</dbReference>
<dbReference type="InterPro" id="IPR004358">
    <property type="entry name" value="Sig_transdc_His_kin-like_C"/>
</dbReference>
<dbReference type="PRINTS" id="PR00344">
    <property type="entry name" value="BCTRLSENSOR"/>
</dbReference>
<name>A0ABP8UDA8_9ACTN</name>
<keyword evidence="4" id="KW-0597">Phosphoprotein</keyword>
<dbReference type="InterPro" id="IPR005467">
    <property type="entry name" value="His_kinase_dom"/>
</dbReference>
<dbReference type="SUPFAM" id="SSF55874">
    <property type="entry name" value="ATPase domain of HSP90 chaperone/DNA topoisomerase II/histidine kinase"/>
    <property type="match status" value="1"/>
</dbReference>
<dbReference type="RefSeq" id="WP_345432967.1">
    <property type="nucleotide sequence ID" value="NZ_BAABHK010000006.1"/>
</dbReference>
<evidence type="ECO:0000256" key="2">
    <source>
        <dbReference type="ARBA" id="ARBA00004236"/>
    </source>
</evidence>
<reference evidence="15" key="1">
    <citation type="journal article" date="2019" name="Int. J. Syst. Evol. Microbiol.">
        <title>The Global Catalogue of Microorganisms (GCM) 10K type strain sequencing project: providing services to taxonomists for standard genome sequencing and annotation.</title>
        <authorList>
            <consortium name="The Broad Institute Genomics Platform"/>
            <consortium name="The Broad Institute Genome Sequencing Center for Infectious Disease"/>
            <person name="Wu L."/>
            <person name="Ma J."/>
        </authorList>
    </citation>
    <scope>NUCLEOTIDE SEQUENCE [LARGE SCALE GENOMIC DNA]</scope>
    <source>
        <strain evidence="15">JCM 17939</strain>
    </source>
</reference>
<dbReference type="CDD" id="cd06225">
    <property type="entry name" value="HAMP"/>
    <property type="match status" value="1"/>
</dbReference>
<keyword evidence="7" id="KW-0418">Kinase</keyword>
<dbReference type="EMBL" id="BAABHK010000006">
    <property type="protein sequence ID" value="GAA4628595.1"/>
    <property type="molecule type" value="Genomic_DNA"/>
</dbReference>
<dbReference type="CDD" id="cd00082">
    <property type="entry name" value="HisKA"/>
    <property type="match status" value="1"/>
</dbReference>
<comment type="catalytic activity">
    <reaction evidence="1">
        <text>ATP + protein L-histidine = ADP + protein N-phospho-L-histidine.</text>
        <dbReference type="EC" id="2.7.13.3"/>
    </reaction>
</comment>
<feature type="domain" description="Histidine kinase" evidence="12">
    <location>
        <begin position="256"/>
        <end position="465"/>
    </location>
</feature>
<evidence type="ECO:0000256" key="10">
    <source>
        <dbReference type="ARBA" id="ARBA00023136"/>
    </source>
</evidence>
<evidence type="ECO:0000256" key="6">
    <source>
        <dbReference type="ARBA" id="ARBA00022692"/>
    </source>
</evidence>
<keyword evidence="14" id="KW-0547">Nucleotide-binding</keyword>
<evidence type="ECO:0000256" key="4">
    <source>
        <dbReference type="ARBA" id="ARBA00022553"/>
    </source>
</evidence>
<dbReference type="SUPFAM" id="SSF47384">
    <property type="entry name" value="Homodimeric domain of signal transducing histidine kinase"/>
    <property type="match status" value="1"/>
</dbReference>
<evidence type="ECO:0000256" key="8">
    <source>
        <dbReference type="ARBA" id="ARBA00022989"/>
    </source>
</evidence>
<accession>A0ABP8UDA8</accession>
<evidence type="ECO:0000259" key="12">
    <source>
        <dbReference type="PROSITE" id="PS50109"/>
    </source>
</evidence>
<dbReference type="SMART" id="SM00387">
    <property type="entry name" value="HATPase_c"/>
    <property type="match status" value="1"/>
</dbReference>
<dbReference type="GO" id="GO:0005524">
    <property type="term" value="F:ATP binding"/>
    <property type="evidence" value="ECO:0007669"/>
    <property type="project" value="UniProtKB-KW"/>
</dbReference>
<gene>
    <name evidence="14" type="ORF">GCM10023196_045600</name>
</gene>
<feature type="domain" description="HAMP" evidence="13">
    <location>
        <begin position="195"/>
        <end position="248"/>
    </location>
</feature>
<keyword evidence="8 11" id="KW-1133">Transmembrane helix</keyword>
<evidence type="ECO:0000256" key="9">
    <source>
        <dbReference type="ARBA" id="ARBA00023012"/>
    </source>
</evidence>
<feature type="transmembrane region" description="Helical" evidence="11">
    <location>
        <begin position="27"/>
        <end position="50"/>
    </location>
</feature>
<keyword evidence="5" id="KW-0808">Transferase</keyword>
<dbReference type="PANTHER" id="PTHR45436:SF5">
    <property type="entry name" value="SENSOR HISTIDINE KINASE TRCS"/>
    <property type="match status" value="1"/>
</dbReference>
<dbReference type="SMART" id="SM00388">
    <property type="entry name" value="HisKA"/>
    <property type="match status" value="1"/>
</dbReference>
<dbReference type="PROSITE" id="PS50109">
    <property type="entry name" value="HIS_KIN"/>
    <property type="match status" value="1"/>
</dbReference>
<dbReference type="Pfam" id="PF02518">
    <property type="entry name" value="HATPase_c"/>
    <property type="match status" value="1"/>
</dbReference>
<keyword evidence="10 11" id="KW-0472">Membrane</keyword>
<dbReference type="CDD" id="cd00075">
    <property type="entry name" value="HATPase"/>
    <property type="match status" value="1"/>
</dbReference>
<dbReference type="InterPro" id="IPR036097">
    <property type="entry name" value="HisK_dim/P_sf"/>
</dbReference>
<evidence type="ECO:0000256" key="5">
    <source>
        <dbReference type="ARBA" id="ARBA00022679"/>
    </source>
</evidence>